<keyword evidence="2" id="KW-1185">Reference proteome</keyword>
<dbReference type="EMBL" id="CM047943">
    <property type="protein sequence ID" value="KAI9900283.1"/>
    <property type="molecule type" value="Genomic_DNA"/>
</dbReference>
<name>A0ACC0V389_9HYPO</name>
<reference evidence="1" key="1">
    <citation type="submission" date="2022-10" db="EMBL/GenBank/DDBJ databases">
        <title>Complete Genome of Trichothecium roseum strain YXFP-22015, a Plant Pathogen Isolated from Citrus.</title>
        <authorList>
            <person name="Wang Y."/>
            <person name="Zhu L."/>
        </authorList>
    </citation>
    <scope>NUCLEOTIDE SEQUENCE</scope>
    <source>
        <strain evidence="1">YXFP-22015</strain>
    </source>
</reference>
<protein>
    <submittedName>
        <fullName evidence="1">Uncharacterized protein</fullName>
    </submittedName>
</protein>
<gene>
    <name evidence="1" type="ORF">N3K66_004545</name>
</gene>
<dbReference type="Proteomes" id="UP001163324">
    <property type="component" value="Chromosome 4"/>
</dbReference>
<evidence type="ECO:0000313" key="1">
    <source>
        <dbReference type="EMBL" id="KAI9900283.1"/>
    </source>
</evidence>
<proteinExistence type="predicted"/>
<accession>A0ACC0V389</accession>
<evidence type="ECO:0000313" key="2">
    <source>
        <dbReference type="Proteomes" id="UP001163324"/>
    </source>
</evidence>
<comment type="caution">
    <text evidence="1">The sequence shown here is derived from an EMBL/GenBank/DDBJ whole genome shotgun (WGS) entry which is preliminary data.</text>
</comment>
<sequence length="279" mass="30114">MGFTTGFTGGVAITLSVAYLTAQAHQRNREAQAASLRAQAFALRSLTDPLPADNLPPTRSEVAAAQRNTHIEVAKDRWNHEVEHAIRWVQTTDWDDVREGLEGAASRLWATATGNPPAEDAARAVAKVEKQAGWFGGRVEEGAAGVSMAAKDAYRSARSRSISVEEAAENKVLEGRLRAREKLGGAAEQVKEQSTSLLDRGRQAAQAIASKVKDAASVAEAEARSDLDALTSPKMTPVQKALQQRYEAPGAKAKKTVEDALKERYTPMDKRDNTVLRGV</sequence>
<organism evidence="1 2">
    <name type="scientific">Trichothecium roseum</name>
    <dbReference type="NCBI Taxonomy" id="47278"/>
    <lineage>
        <taxon>Eukaryota</taxon>
        <taxon>Fungi</taxon>
        <taxon>Dikarya</taxon>
        <taxon>Ascomycota</taxon>
        <taxon>Pezizomycotina</taxon>
        <taxon>Sordariomycetes</taxon>
        <taxon>Hypocreomycetidae</taxon>
        <taxon>Hypocreales</taxon>
        <taxon>Hypocreales incertae sedis</taxon>
        <taxon>Trichothecium</taxon>
    </lineage>
</organism>